<dbReference type="EMBL" id="JBAWTH010000139">
    <property type="protein sequence ID" value="KAL2275268.1"/>
    <property type="molecule type" value="Genomic_DNA"/>
</dbReference>
<dbReference type="InterPro" id="IPR050364">
    <property type="entry name" value="Cytochrome_P450_fung"/>
</dbReference>
<dbReference type="Gene3D" id="1.10.630.10">
    <property type="entry name" value="Cytochrome P450"/>
    <property type="match status" value="1"/>
</dbReference>
<keyword evidence="5" id="KW-0503">Monooxygenase</keyword>
<dbReference type="InterPro" id="IPR017972">
    <property type="entry name" value="Cyt_P450_CS"/>
</dbReference>
<evidence type="ECO:0000313" key="7">
    <source>
        <dbReference type="EMBL" id="KAL2275268.1"/>
    </source>
</evidence>
<dbReference type="PROSITE" id="PS00086">
    <property type="entry name" value="CYTOCHROME_P450"/>
    <property type="match status" value="1"/>
</dbReference>
<evidence type="ECO:0000256" key="6">
    <source>
        <dbReference type="SAM" id="Phobius"/>
    </source>
</evidence>
<proteinExistence type="inferred from homology"/>
<keyword evidence="5" id="KW-0349">Heme</keyword>
<evidence type="ECO:0000313" key="8">
    <source>
        <dbReference type="Proteomes" id="UP001600888"/>
    </source>
</evidence>
<evidence type="ECO:0000256" key="5">
    <source>
        <dbReference type="RuleBase" id="RU000461"/>
    </source>
</evidence>
<dbReference type="Proteomes" id="UP001600888">
    <property type="component" value="Unassembled WGS sequence"/>
</dbReference>
<keyword evidence="4 5" id="KW-0408">Iron</keyword>
<keyword evidence="6" id="KW-0472">Membrane</keyword>
<keyword evidence="2 5" id="KW-0479">Metal-binding</keyword>
<keyword evidence="6" id="KW-1133">Transmembrane helix</keyword>
<dbReference type="PANTHER" id="PTHR46300">
    <property type="entry name" value="P450, PUTATIVE (EUROFUNG)-RELATED-RELATED"/>
    <property type="match status" value="1"/>
</dbReference>
<evidence type="ECO:0008006" key="9">
    <source>
        <dbReference type="Google" id="ProtNLM"/>
    </source>
</evidence>
<evidence type="ECO:0000256" key="3">
    <source>
        <dbReference type="ARBA" id="ARBA00023002"/>
    </source>
</evidence>
<keyword evidence="8" id="KW-1185">Reference proteome</keyword>
<dbReference type="CDD" id="cd11065">
    <property type="entry name" value="CYP64-like"/>
    <property type="match status" value="1"/>
</dbReference>
<dbReference type="SUPFAM" id="SSF48264">
    <property type="entry name" value="Cytochrome P450"/>
    <property type="match status" value="1"/>
</dbReference>
<keyword evidence="6" id="KW-0812">Transmembrane</keyword>
<feature type="transmembrane region" description="Helical" evidence="6">
    <location>
        <begin position="12"/>
        <end position="31"/>
    </location>
</feature>
<gene>
    <name evidence="7" type="ORF">FJTKL_02207</name>
</gene>
<dbReference type="PRINTS" id="PR00463">
    <property type="entry name" value="EP450I"/>
</dbReference>
<dbReference type="Pfam" id="PF00067">
    <property type="entry name" value="p450"/>
    <property type="match status" value="1"/>
</dbReference>
<dbReference type="PRINTS" id="PR00385">
    <property type="entry name" value="P450"/>
</dbReference>
<reference evidence="7 8" key="1">
    <citation type="submission" date="2024-03" db="EMBL/GenBank/DDBJ databases">
        <title>A high-quality draft genome sequence of Diaporthe vaccinii, a causative agent of upright dieback and viscid rot disease in cranberry plants.</title>
        <authorList>
            <person name="Sarrasin M."/>
            <person name="Lang B.F."/>
            <person name="Burger G."/>
        </authorList>
    </citation>
    <scope>NUCLEOTIDE SEQUENCE [LARGE SCALE GENOMIC DNA]</scope>
    <source>
        <strain evidence="7 8">IS7</strain>
    </source>
</reference>
<protein>
    <recommendedName>
        <fullName evidence="9">Cytochrome P450</fullName>
    </recommendedName>
</protein>
<evidence type="ECO:0000256" key="4">
    <source>
        <dbReference type="ARBA" id="ARBA00023004"/>
    </source>
</evidence>
<evidence type="ECO:0000256" key="2">
    <source>
        <dbReference type="ARBA" id="ARBA00022723"/>
    </source>
</evidence>
<dbReference type="InterPro" id="IPR036396">
    <property type="entry name" value="Cyt_P450_sf"/>
</dbReference>
<accession>A0ABR4DYN6</accession>
<keyword evidence="3 5" id="KW-0560">Oxidoreductase</keyword>
<dbReference type="PANTHER" id="PTHR46300:SF11">
    <property type="entry name" value="OXIDOREDUCTASE, PUTATIVE-RELATED"/>
    <property type="match status" value="1"/>
</dbReference>
<dbReference type="InterPro" id="IPR001128">
    <property type="entry name" value="Cyt_P450"/>
</dbReference>
<sequence>MASQMISPFLVLRAPVLAILAFAAIAIGVWIRRDRRLDKMPGPKGWPLVGIGLGLPKQSAFMHKWGLEYGEVFKLRVGWYNWVVINSPEAMKEIMDKQSIHTSSKVPAPLAHDVVTGGLRQFTMRYGPQWRAYRHVSHQVLSTPMTASFIPVQEFEAKQLLYDIAFDNKNQRDFYWHVRRFSFSIHMTATYGRRVDSWQHEDVKQANKTSQILGQVSKPGSFLVDELPFLANLPAFLQPGRARAATYTKPILDARLRLWNRLKKELEAGHAPKCVGRELLENESFWKGQGLAEVDAAWNISGLAEAGSETSFVTMNNLILHLAASPDSQKRAFDELMRVVGPDRTPVFEDVQNLPYIRACVKEMLRLRPVPIWGTKHFTDADVKYKNYVIPKGTVLLANTSFLGQDAQRYDEPFTFRPERFLDYPKYSAEYAAGDPYKRDHFGKPPHLRDTGNVRQLTLPYVAFGAGRRICPGAKLGENTLDIGLMNLLWAFEVRPPLMEDGTEATTMKMDFDTAFQPTAFAAPNPFEARFVPRSEKALRMVQAQWERGLREGYMLGQNHVTASGVDN</sequence>
<comment type="similarity">
    <text evidence="1 5">Belongs to the cytochrome P450 family.</text>
</comment>
<name>A0ABR4DYN6_9PEZI</name>
<evidence type="ECO:0000256" key="1">
    <source>
        <dbReference type="ARBA" id="ARBA00010617"/>
    </source>
</evidence>
<dbReference type="InterPro" id="IPR002401">
    <property type="entry name" value="Cyt_P450_E_grp-I"/>
</dbReference>
<comment type="caution">
    <text evidence="7">The sequence shown here is derived from an EMBL/GenBank/DDBJ whole genome shotgun (WGS) entry which is preliminary data.</text>
</comment>
<organism evidence="7 8">
    <name type="scientific">Diaporthe vaccinii</name>
    <dbReference type="NCBI Taxonomy" id="105482"/>
    <lineage>
        <taxon>Eukaryota</taxon>
        <taxon>Fungi</taxon>
        <taxon>Dikarya</taxon>
        <taxon>Ascomycota</taxon>
        <taxon>Pezizomycotina</taxon>
        <taxon>Sordariomycetes</taxon>
        <taxon>Sordariomycetidae</taxon>
        <taxon>Diaporthales</taxon>
        <taxon>Diaporthaceae</taxon>
        <taxon>Diaporthe</taxon>
        <taxon>Diaporthe eres species complex</taxon>
    </lineage>
</organism>